<dbReference type="EMBL" id="BAABHS010000004">
    <property type="protein sequence ID" value="GAA4953868.1"/>
    <property type="molecule type" value="Genomic_DNA"/>
</dbReference>
<evidence type="ECO:0000256" key="2">
    <source>
        <dbReference type="ARBA" id="ARBA00022475"/>
    </source>
</evidence>
<dbReference type="InterPro" id="IPR000326">
    <property type="entry name" value="PAP2/HPO"/>
</dbReference>
<keyword evidence="9" id="KW-1185">Reference proteome</keyword>
<keyword evidence="2" id="KW-1003">Cell membrane</keyword>
<accession>A0ABP9GVH9</accession>
<proteinExistence type="predicted"/>
<keyword evidence="5" id="KW-1133">Transmembrane helix</keyword>
<evidence type="ECO:0000256" key="6">
    <source>
        <dbReference type="ARBA" id="ARBA00023136"/>
    </source>
</evidence>
<dbReference type="SMART" id="SM00014">
    <property type="entry name" value="acidPPc"/>
    <property type="match status" value="1"/>
</dbReference>
<protein>
    <submittedName>
        <fullName evidence="8">Phosphatase PAP2 family protein</fullName>
    </submittedName>
</protein>
<gene>
    <name evidence="8" type="ORF">GCM10023205_14240</name>
</gene>
<evidence type="ECO:0000256" key="5">
    <source>
        <dbReference type="ARBA" id="ARBA00022989"/>
    </source>
</evidence>
<sequence>MAPGGIPATGQVVDIVTGFVTGPDVKLYRSVRGRTGHPAVQGACKALSFVGEHGGVFLATGLVGAAVDRERRTQWLRATATIAGAHAASMAVKRVVRRPRPNFPGLEPLVRTAGRHSFPSSHSVSAAASVVAFRGLVPGRVTVPAAVAMGFSRLVVGVHYPTDVIGGAAMGAAAAHLSRSWTRAGAAPKGA</sequence>
<dbReference type="Gene3D" id="1.20.144.10">
    <property type="entry name" value="Phosphatidic acid phosphatase type 2/haloperoxidase"/>
    <property type="match status" value="1"/>
</dbReference>
<reference evidence="9" key="1">
    <citation type="journal article" date="2019" name="Int. J. Syst. Evol. Microbiol.">
        <title>The Global Catalogue of Microorganisms (GCM) 10K type strain sequencing project: providing services to taxonomists for standard genome sequencing and annotation.</title>
        <authorList>
            <consortium name="The Broad Institute Genomics Platform"/>
            <consortium name="The Broad Institute Genome Sequencing Center for Infectious Disease"/>
            <person name="Wu L."/>
            <person name="Ma J."/>
        </authorList>
    </citation>
    <scope>NUCLEOTIDE SEQUENCE [LARGE SCALE GENOMIC DNA]</scope>
    <source>
        <strain evidence="9">JCM 17986</strain>
    </source>
</reference>
<evidence type="ECO:0000313" key="9">
    <source>
        <dbReference type="Proteomes" id="UP001500466"/>
    </source>
</evidence>
<comment type="caution">
    <text evidence="8">The sequence shown here is derived from an EMBL/GenBank/DDBJ whole genome shotgun (WGS) entry which is preliminary data.</text>
</comment>
<name>A0ABP9GVH9_9ACTN</name>
<evidence type="ECO:0000256" key="1">
    <source>
        <dbReference type="ARBA" id="ARBA00004651"/>
    </source>
</evidence>
<comment type="subcellular location">
    <subcellularLocation>
        <location evidence="1">Cell membrane</location>
        <topology evidence="1">Multi-pass membrane protein</topology>
    </subcellularLocation>
</comment>
<dbReference type="RefSeq" id="WP_345674434.1">
    <property type="nucleotide sequence ID" value="NZ_BAABHS010000004.1"/>
</dbReference>
<keyword evidence="6" id="KW-0472">Membrane</keyword>
<keyword evidence="4" id="KW-0378">Hydrolase</keyword>
<dbReference type="CDD" id="cd01610">
    <property type="entry name" value="PAP2_like"/>
    <property type="match status" value="1"/>
</dbReference>
<evidence type="ECO:0000313" key="8">
    <source>
        <dbReference type="EMBL" id="GAA4953868.1"/>
    </source>
</evidence>
<evidence type="ECO:0000256" key="4">
    <source>
        <dbReference type="ARBA" id="ARBA00022801"/>
    </source>
</evidence>
<dbReference type="InterPro" id="IPR036938">
    <property type="entry name" value="PAP2/HPO_sf"/>
</dbReference>
<evidence type="ECO:0000256" key="3">
    <source>
        <dbReference type="ARBA" id="ARBA00022692"/>
    </source>
</evidence>
<evidence type="ECO:0000259" key="7">
    <source>
        <dbReference type="SMART" id="SM00014"/>
    </source>
</evidence>
<dbReference type="Pfam" id="PF01569">
    <property type="entry name" value="PAP2"/>
    <property type="match status" value="1"/>
</dbReference>
<organism evidence="8 9">
    <name type="scientific">Yinghuangia aomiensis</name>
    <dbReference type="NCBI Taxonomy" id="676205"/>
    <lineage>
        <taxon>Bacteria</taxon>
        <taxon>Bacillati</taxon>
        <taxon>Actinomycetota</taxon>
        <taxon>Actinomycetes</taxon>
        <taxon>Kitasatosporales</taxon>
        <taxon>Streptomycetaceae</taxon>
        <taxon>Yinghuangia</taxon>
    </lineage>
</organism>
<dbReference type="Proteomes" id="UP001500466">
    <property type="component" value="Unassembled WGS sequence"/>
</dbReference>
<dbReference type="PANTHER" id="PTHR14969:SF62">
    <property type="entry name" value="DECAPRENYLPHOSPHORYL-5-PHOSPHORIBOSE PHOSPHATASE RV3807C-RELATED"/>
    <property type="match status" value="1"/>
</dbReference>
<dbReference type="SUPFAM" id="SSF48317">
    <property type="entry name" value="Acid phosphatase/Vanadium-dependent haloperoxidase"/>
    <property type="match status" value="1"/>
</dbReference>
<feature type="domain" description="Phosphatidic acid phosphatase type 2/haloperoxidase" evidence="7">
    <location>
        <begin position="73"/>
        <end position="179"/>
    </location>
</feature>
<keyword evidence="3" id="KW-0812">Transmembrane</keyword>
<dbReference type="PANTHER" id="PTHR14969">
    <property type="entry name" value="SPHINGOSINE-1-PHOSPHATE PHOSPHOHYDROLASE"/>
    <property type="match status" value="1"/>
</dbReference>